<name>A0ABZ2XNY6_9RHOB</name>
<dbReference type="EC" id="2.4.-.-" evidence="1"/>
<reference evidence="1 2" key="1">
    <citation type="submission" date="2023-04" db="EMBL/GenBank/DDBJ databases">
        <title>Complete genome sequence of Alisedimentitalea scapharcae.</title>
        <authorList>
            <person name="Rong J.-C."/>
            <person name="Yi M.-L."/>
            <person name="Zhao Q."/>
        </authorList>
    </citation>
    <scope>NUCLEOTIDE SEQUENCE [LARGE SCALE GENOMIC DNA]</scope>
    <source>
        <strain evidence="1 2">KCTC 42119</strain>
    </source>
</reference>
<accession>A0ABZ2XNY6</accession>
<dbReference type="Proteomes" id="UP001623232">
    <property type="component" value="Chromosome"/>
</dbReference>
<dbReference type="EMBL" id="CP123584">
    <property type="protein sequence ID" value="WZK87791.1"/>
    <property type="molecule type" value="Genomic_DNA"/>
</dbReference>
<gene>
    <name evidence="1" type="ORF">QEZ52_14405</name>
</gene>
<evidence type="ECO:0000313" key="2">
    <source>
        <dbReference type="Proteomes" id="UP001623232"/>
    </source>
</evidence>
<dbReference type="GO" id="GO:0016757">
    <property type="term" value="F:glycosyltransferase activity"/>
    <property type="evidence" value="ECO:0007669"/>
    <property type="project" value="UniProtKB-KW"/>
</dbReference>
<keyword evidence="2" id="KW-1185">Reference proteome</keyword>
<proteinExistence type="predicted"/>
<keyword evidence="1" id="KW-0808">Transferase</keyword>
<evidence type="ECO:0000313" key="1">
    <source>
        <dbReference type="EMBL" id="WZK87791.1"/>
    </source>
</evidence>
<dbReference type="RefSeq" id="WP_406645106.1">
    <property type="nucleotide sequence ID" value="NZ_CP123584.1"/>
</dbReference>
<sequence>MADPDLPLWGLSATIKADTVDILNFAAHHLDLGAHRLYLYLDAPDDRAFALLKAHPKIRVQLRDDAFWINKKGRVPPKHQARQSLNATHAYRRKVEVDWLIHMDVDEFLWPNETTLAHHLATLGPEIKCARVRPIESLAGDGSVYKAFMPPDGRRNAITHRIYPNFGRQVRCGFLSHVEGKLLVRTGLPDVTVKIHNIQQDDTMNPDAAELAQVDLCHQHARDWDDWLSHYKYRLSKGSYRSELAPARDPELGGMTLNALLKLIEDDQGEAGLRAFYDELCADTPDLRARLDAEGLLRIRPLRLAEKRQKQFPDFS</sequence>
<organism evidence="1 2">
    <name type="scientific">Aliisedimentitalea scapharcae</name>
    <dbReference type="NCBI Taxonomy" id="1524259"/>
    <lineage>
        <taxon>Bacteria</taxon>
        <taxon>Pseudomonadati</taxon>
        <taxon>Pseudomonadota</taxon>
        <taxon>Alphaproteobacteria</taxon>
        <taxon>Rhodobacterales</taxon>
        <taxon>Roseobacteraceae</taxon>
        <taxon>Aliisedimentitalea</taxon>
    </lineage>
</organism>
<dbReference type="Pfam" id="PF13704">
    <property type="entry name" value="Glyco_tranf_2_4"/>
    <property type="match status" value="1"/>
</dbReference>
<protein>
    <submittedName>
        <fullName evidence="1">Glycosyltransferase family 2 protein</fullName>
        <ecNumber evidence="1">2.4.-.-</ecNumber>
    </submittedName>
</protein>
<keyword evidence="1" id="KW-0328">Glycosyltransferase</keyword>